<name>A0A507D6D0_9FUNG</name>
<reference evidence="5 6" key="1">
    <citation type="journal article" date="2019" name="Sci. Rep.">
        <title>Comparative genomics of chytrid fungi reveal insights into the obligate biotrophic and pathogenic lifestyle of Synchytrium endobioticum.</title>
        <authorList>
            <person name="van de Vossenberg B.T.L.H."/>
            <person name="Warris S."/>
            <person name="Nguyen H.D.T."/>
            <person name="van Gent-Pelzer M.P.E."/>
            <person name="Joly D.L."/>
            <person name="van de Geest H.C."/>
            <person name="Bonants P.J.M."/>
            <person name="Smith D.S."/>
            <person name="Levesque C.A."/>
            <person name="van der Lee T.A.J."/>
        </authorList>
    </citation>
    <scope>NUCLEOTIDE SEQUENCE [LARGE SCALE GENOMIC DNA]</scope>
    <source>
        <strain evidence="4 6">LEV6574</strain>
        <strain evidence="3 5">MB42</strain>
    </source>
</reference>
<keyword evidence="2" id="KW-0472">Membrane</keyword>
<dbReference type="EMBL" id="QEAM01000091">
    <property type="protein sequence ID" value="TPX46885.1"/>
    <property type="molecule type" value="Genomic_DNA"/>
</dbReference>
<evidence type="ECO:0000256" key="1">
    <source>
        <dbReference type="SAM" id="MobiDB-lite"/>
    </source>
</evidence>
<feature type="region of interest" description="Disordered" evidence="1">
    <location>
        <begin position="62"/>
        <end position="84"/>
    </location>
</feature>
<dbReference type="STRING" id="286115.A0A507D6D0"/>
<evidence type="ECO:0000256" key="2">
    <source>
        <dbReference type="SAM" id="Phobius"/>
    </source>
</evidence>
<feature type="transmembrane region" description="Helical" evidence="2">
    <location>
        <begin position="102"/>
        <end position="125"/>
    </location>
</feature>
<sequence>MMASTTPTWNRPPTYNRPPGGGSVGPASPVAPASHSSAVAAQPAKGALSHLPSFAHYGGRGLGQGAKPTSPSETAKPPLPSVTIQPPKPYRRRYCCCFSSRLRCVCCCLLFMILVLGGVALAVFLCFPRIAGVEASNPVLTSTNTPLVTTTGDVVLVRFNLSTIVSVKSNSYVDYQVQRVEVSAKPVVASVPASAVTGFGAAYDVTIAKMSTSNFTLPLSFSYTASTLTDLDPVLKVLLANCGALGSNPVKQPIVIAYTASLYINWLSWTSYRPTFSGTTSFDCSNVAKSVGF</sequence>
<evidence type="ECO:0000313" key="5">
    <source>
        <dbReference type="Proteomes" id="UP000317494"/>
    </source>
</evidence>
<feature type="compositionally biased region" description="Polar residues" evidence="1">
    <location>
        <begin position="1"/>
        <end position="13"/>
    </location>
</feature>
<protein>
    <recommendedName>
        <fullName evidence="7">Late embryogenesis abundant protein LEA-2 subgroup domain-containing protein</fullName>
    </recommendedName>
</protein>
<keyword evidence="5" id="KW-1185">Reference proteome</keyword>
<dbReference type="EMBL" id="QEAN01000150">
    <property type="protein sequence ID" value="TPX45591.1"/>
    <property type="molecule type" value="Genomic_DNA"/>
</dbReference>
<evidence type="ECO:0000313" key="3">
    <source>
        <dbReference type="EMBL" id="TPX45591.1"/>
    </source>
</evidence>
<gene>
    <name evidence="4" type="ORF">SeLEV6574_g02976</name>
    <name evidence="3" type="ORF">SeMB42_g03951</name>
</gene>
<evidence type="ECO:0008006" key="7">
    <source>
        <dbReference type="Google" id="ProtNLM"/>
    </source>
</evidence>
<accession>A0A507D6D0</accession>
<dbReference type="OrthoDB" id="20273at2759"/>
<keyword evidence="2" id="KW-1133">Transmembrane helix</keyword>
<evidence type="ECO:0000313" key="4">
    <source>
        <dbReference type="EMBL" id="TPX46885.1"/>
    </source>
</evidence>
<feature type="compositionally biased region" description="Low complexity" evidence="1">
    <location>
        <begin position="25"/>
        <end position="43"/>
    </location>
</feature>
<proteinExistence type="predicted"/>
<comment type="caution">
    <text evidence="4">The sequence shown here is derived from an EMBL/GenBank/DDBJ whole genome shotgun (WGS) entry which is preliminary data.</text>
</comment>
<dbReference type="AlphaFoldDB" id="A0A507D6D0"/>
<dbReference type="Proteomes" id="UP000320475">
    <property type="component" value="Unassembled WGS sequence"/>
</dbReference>
<dbReference type="Proteomes" id="UP000317494">
    <property type="component" value="Unassembled WGS sequence"/>
</dbReference>
<feature type="region of interest" description="Disordered" evidence="1">
    <location>
        <begin position="1"/>
        <end position="43"/>
    </location>
</feature>
<organism evidence="4 6">
    <name type="scientific">Synchytrium endobioticum</name>
    <dbReference type="NCBI Taxonomy" id="286115"/>
    <lineage>
        <taxon>Eukaryota</taxon>
        <taxon>Fungi</taxon>
        <taxon>Fungi incertae sedis</taxon>
        <taxon>Chytridiomycota</taxon>
        <taxon>Chytridiomycota incertae sedis</taxon>
        <taxon>Chytridiomycetes</taxon>
        <taxon>Synchytriales</taxon>
        <taxon>Synchytriaceae</taxon>
        <taxon>Synchytrium</taxon>
    </lineage>
</organism>
<evidence type="ECO:0000313" key="6">
    <source>
        <dbReference type="Proteomes" id="UP000320475"/>
    </source>
</evidence>
<dbReference type="VEuPathDB" id="FungiDB:SeMB42_g03951"/>
<keyword evidence="2" id="KW-0812">Transmembrane</keyword>